<organism evidence="1 2">
    <name type="scientific">Mesorhizobium australicum</name>
    <dbReference type="NCBI Taxonomy" id="536018"/>
    <lineage>
        <taxon>Bacteria</taxon>
        <taxon>Pseudomonadati</taxon>
        <taxon>Pseudomonadota</taxon>
        <taxon>Alphaproteobacteria</taxon>
        <taxon>Hyphomicrobiales</taxon>
        <taxon>Phyllobacteriaceae</taxon>
        <taxon>Mesorhizobium</taxon>
    </lineage>
</organism>
<gene>
    <name evidence="1" type="ORF">NKI81_30120</name>
</gene>
<reference evidence="1 2" key="1">
    <citation type="journal article" date="2024" name="Proc. Natl. Acad. Sci. U.S.A.">
        <title>The evolutionary genomics of adaptation to stress in wild rhizobium bacteria.</title>
        <authorList>
            <person name="Kehlet-Delgado H."/>
            <person name="Montoya A.P."/>
            <person name="Jensen K.T."/>
            <person name="Wendlandt C.E."/>
            <person name="Dexheimer C."/>
            <person name="Roberts M."/>
            <person name="Torres Martinez L."/>
            <person name="Friesen M.L."/>
            <person name="Griffitts J.S."/>
            <person name="Porter S.S."/>
        </authorList>
    </citation>
    <scope>NUCLEOTIDE SEQUENCE [LARGE SCALE GENOMIC DNA]</scope>
    <source>
        <strain evidence="1 2">M0468</strain>
    </source>
</reference>
<protein>
    <submittedName>
        <fullName evidence="1">Uncharacterized protein</fullName>
    </submittedName>
</protein>
<dbReference type="EMBL" id="JAMYRI010000029">
    <property type="protein sequence ID" value="MER9288122.1"/>
    <property type="molecule type" value="Genomic_DNA"/>
</dbReference>
<keyword evidence="2" id="KW-1185">Reference proteome</keyword>
<proteinExistence type="predicted"/>
<comment type="caution">
    <text evidence="1">The sequence shown here is derived from an EMBL/GenBank/DDBJ whole genome shotgun (WGS) entry which is preliminary data.</text>
</comment>
<sequence length="82" mass="8761">MDAISTLPTDPELIVVQLEARAEQLRELVASLQSPANDDTETQSELKILRAATDASKTLMTSMQSDVPCEVSVSNPRGGCGE</sequence>
<dbReference type="Proteomes" id="UP001480082">
    <property type="component" value="Unassembled WGS sequence"/>
</dbReference>
<name>A0ACC6T854_9HYPH</name>
<evidence type="ECO:0000313" key="1">
    <source>
        <dbReference type="EMBL" id="MER9288122.1"/>
    </source>
</evidence>
<accession>A0ACC6T854</accession>
<evidence type="ECO:0000313" key="2">
    <source>
        <dbReference type="Proteomes" id="UP001480082"/>
    </source>
</evidence>